<feature type="signal peptide" evidence="1">
    <location>
        <begin position="1"/>
        <end position="26"/>
    </location>
</feature>
<evidence type="ECO:0000256" key="1">
    <source>
        <dbReference type="SAM" id="SignalP"/>
    </source>
</evidence>
<reference evidence="5" key="2">
    <citation type="journal article" date="2019" name="Int. J. Syst. Evol. Microbiol.">
        <title>The Global Catalogue of Microorganisms (GCM) 10K type strain sequencing project: providing services to taxonomists for standard genome sequencing and annotation.</title>
        <authorList>
            <consortium name="The Broad Institute Genomics Platform"/>
            <consortium name="The Broad Institute Genome Sequencing Center for Infectious Disease"/>
            <person name="Wu L."/>
            <person name="Ma J."/>
        </authorList>
    </citation>
    <scope>NUCLEOTIDE SEQUENCE [LARGE SCALE GENOMIC DNA]</scope>
    <source>
        <strain evidence="5">JCM 9687</strain>
    </source>
</reference>
<organism evidence="3 5">
    <name type="scientific">Saccharopolyspora gregorii</name>
    <dbReference type="NCBI Taxonomy" id="33914"/>
    <lineage>
        <taxon>Bacteria</taxon>
        <taxon>Bacillati</taxon>
        <taxon>Actinomycetota</taxon>
        <taxon>Actinomycetes</taxon>
        <taxon>Pseudonocardiales</taxon>
        <taxon>Pseudonocardiaceae</taxon>
        <taxon>Saccharopolyspora</taxon>
    </lineage>
</organism>
<keyword evidence="5" id="KW-1185">Reference proteome</keyword>
<comment type="caution">
    <text evidence="3">The sequence shown here is derived from an EMBL/GenBank/DDBJ whole genome shotgun (WGS) entry which is preliminary data.</text>
</comment>
<dbReference type="EMBL" id="BAAAYK010000038">
    <property type="protein sequence ID" value="GAA3366236.1"/>
    <property type="molecule type" value="Genomic_DNA"/>
</dbReference>
<dbReference type="InterPro" id="IPR008972">
    <property type="entry name" value="Cupredoxin"/>
</dbReference>
<accession>A0ABP6RJU0</accession>
<sequence length="125" mass="12945">MTTTRRLIGCASTAAALLLSGCGAPAPRPADRPAAANAAPVVIDAEVAGGQVRTGTARIPVPLGSQVRYQVRSDQPDEAHVHGFDEAVELTPGRTGVIEFTADVPGVFEVELHHSGLSLPSLEVR</sequence>
<evidence type="ECO:0000313" key="3">
    <source>
        <dbReference type="EMBL" id="GAA3354820.1"/>
    </source>
</evidence>
<evidence type="ECO:0008006" key="6">
    <source>
        <dbReference type="Google" id="ProtNLM"/>
    </source>
</evidence>
<dbReference type="SUPFAM" id="SSF49503">
    <property type="entry name" value="Cupredoxins"/>
    <property type="match status" value="1"/>
</dbReference>
<dbReference type="PROSITE" id="PS51257">
    <property type="entry name" value="PROKAR_LIPOPROTEIN"/>
    <property type="match status" value="1"/>
</dbReference>
<keyword evidence="1" id="KW-0732">Signal</keyword>
<evidence type="ECO:0000313" key="4">
    <source>
        <dbReference type="EMBL" id="GAA3366236.1"/>
    </source>
</evidence>
<proteinExistence type="predicted"/>
<feature type="chain" id="PRO_5045029776" description="EfeO-type cupredoxin-like domain-containing protein" evidence="1">
    <location>
        <begin position="27"/>
        <end position="125"/>
    </location>
</feature>
<reference evidence="3" key="3">
    <citation type="submission" date="2023-12" db="EMBL/GenBank/DDBJ databases">
        <authorList>
            <person name="Sun Q."/>
            <person name="Inoue M."/>
        </authorList>
    </citation>
    <scope>NUCLEOTIDE SEQUENCE</scope>
    <source>
        <strain evidence="3">JCM 9687</strain>
    </source>
</reference>
<dbReference type="EMBL" id="BAAAYK010000038">
    <property type="protein sequence ID" value="GAA3354820.1"/>
    <property type="molecule type" value="Genomic_DNA"/>
</dbReference>
<dbReference type="RefSeq" id="WP_258342687.1">
    <property type="nucleotide sequence ID" value="NZ_BAAAYK010000037.1"/>
</dbReference>
<name>A0ABP6RJU0_9PSEU</name>
<evidence type="ECO:0000313" key="2">
    <source>
        <dbReference type="EMBL" id="GAA3354616.1"/>
    </source>
</evidence>
<reference evidence="3" key="1">
    <citation type="journal article" date="2014" name="Int. J. Syst. Evol. Microbiol.">
        <title>Complete genome of a new Firmicutes species belonging to the dominant human colonic microbiota ('Ruminococcus bicirculans') reveals two chromosomes and a selective capacity to utilize plant glucans.</title>
        <authorList>
            <consortium name="NISC Comparative Sequencing Program"/>
            <person name="Wegmann U."/>
            <person name="Louis P."/>
            <person name="Goesmann A."/>
            <person name="Henrissat B."/>
            <person name="Duncan S.H."/>
            <person name="Flint H.J."/>
        </authorList>
    </citation>
    <scope>NUCLEOTIDE SEQUENCE</scope>
    <source>
        <strain evidence="3">JCM 9687</strain>
    </source>
</reference>
<dbReference type="EMBL" id="BAAAYK010000037">
    <property type="protein sequence ID" value="GAA3354616.1"/>
    <property type="molecule type" value="Genomic_DNA"/>
</dbReference>
<dbReference type="Gene3D" id="2.60.40.420">
    <property type="entry name" value="Cupredoxins - blue copper proteins"/>
    <property type="match status" value="1"/>
</dbReference>
<gene>
    <name evidence="2" type="ORF">GCM10020366_11900</name>
    <name evidence="3" type="ORF">GCM10020366_12430</name>
    <name evidence="4" type="ORF">GCM10020366_69320</name>
</gene>
<dbReference type="Proteomes" id="UP001500483">
    <property type="component" value="Unassembled WGS sequence"/>
</dbReference>
<protein>
    <recommendedName>
        <fullName evidence="6">EfeO-type cupredoxin-like domain-containing protein</fullName>
    </recommendedName>
</protein>
<evidence type="ECO:0000313" key="5">
    <source>
        <dbReference type="Proteomes" id="UP001500483"/>
    </source>
</evidence>